<name>A0A653DYN6_9PSED</name>
<dbReference type="AlphaFoldDB" id="A0A653DYN6"/>
<protein>
    <submittedName>
        <fullName evidence="1">Uncharacterized protein</fullName>
    </submittedName>
</protein>
<dbReference type="EMBL" id="LR215729">
    <property type="protein sequence ID" value="VEV95076.1"/>
    <property type="molecule type" value="Genomic_DNA"/>
</dbReference>
<sequence>MAVYLIHSAASAHAKLHDGLRCFAPLSILRVFEMRAEFSMGGGWNPRRGFRHDDLSDSLGSVGAREIARRIALLRAAIHPPFVRDMRRIFEWWATGGWNPRRGFRHDDLSDSLGCIGACAIARRIALLRRYSSSGCFAWGFSVLNAGAKLGLLYFFRQLFAFTASDFLFVCAKRRVTKKAHPAYGFC</sequence>
<proteinExistence type="predicted"/>
<evidence type="ECO:0000313" key="1">
    <source>
        <dbReference type="EMBL" id="VEV95076.1"/>
    </source>
</evidence>
<reference evidence="1" key="1">
    <citation type="submission" date="2019-02" db="EMBL/GenBank/DDBJ databases">
        <authorList>
            <consortium name="Genoscope - CEA"/>
            <person name="William W."/>
        </authorList>
    </citation>
    <scope>NUCLEOTIDE SEQUENCE [LARGE SCALE GENOMIC DNA]</scope>
    <source>
        <strain evidence="1">YSy11</strain>
    </source>
</reference>
<gene>
    <name evidence="1" type="ORF">PMYSY11_0029</name>
</gene>
<organism evidence="1">
    <name type="scientific">Pseudomonas marincola</name>
    <dbReference type="NCBI Taxonomy" id="437900"/>
    <lineage>
        <taxon>Bacteria</taxon>
        <taxon>Pseudomonadati</taxon>
        <taxon>Pseudomonadota</taxon>
        <taxon>Gammaproteobacteria</taxon>
        <taxon>Pseudomonadales</taxon>
        <taxon>Pseudomonadaceae</taxon>
        <taxon>Pseudomonas</taxon>
    </lineage>
</organism>
<accession>A0A653DYN6</accession>